<dbReference type="OMA" id="GPTECIG"/>
<comment type="caution">
    <text evidence="7">The sequence shown here is derived from an EMBL/GenBank/DDBJ whole genome shotgun (WGS) entry which is preliminary data.</text>
</comment>
<evidence type="ECO:0000313" key="8">
    <source>
        <dbReference type="Proteomes" id="UP000092993"/>
    </source>
</evidence>
<dbReference type="Proteomes" id="UP000092993">
    <property type="component" value="Unassembled WGS sequence"/>
</dbReference>
<evidence type="ECO:0000313" key="7">
    <source>
        <dbReference type="EMBL" id="OBZ70377.1"/>
    </source>
</evidence>
<name>A0A1C7M1Q1_GRIFR</name>
<gene>
    <name evidence="7" type="ORF">A0H81_09882</name>
</gene>
<dbReference type="STRING" id="5627.A0A1C7M1Q1"/>
<organism evidence="7 8">
    <name type="scientific">Grifola frondosa</name>
    <name type="common">Maitake</name>
    <name type="synonym">Polyporus frondosus</name>
    <dbReference type="NCBI Taxonomy" id="5627"/>
    <lineage>
        <taxon>Eukaryota</taxon>
        <taxon>Fungi</taxon>
        <taxon>Dikarya</taxon>
        <taxon>Basidiomycota</taxon>
        <taxon>Agaricomycotina</taxon>
        <taxon>Agaricomycetes</taxon>
        <taxon>Polyporales</taxon>
        <taxon>Grifolaceae</taxon>
        <taxon>Grifola</taxon>
    </lineage>
</organism>
<comment type="similarity">
    <text evidence="2">Belongs to the GILT family.</text>
</comment>
<dbReference type="OrthoDB" id="958254at2759"/>
<sequence>MKAGLCALILGMRAMAGTSRVPLTVQTDPPQLSIPDSKVPVTLGVMSRCPDALLCESVFDYVLKRVADKVDMSLTFIGKLNSTEPDFGVTCMHGSDECAGNNYQGRDKIGTPATALQCAETVHIDWENSKVGECAGTDGSGKAAEGVQLLQESVQATRALGIEKSCTVLINGRQVCIRDGEWKECEGGHTPNDFVRQINEEYDKLNSV</sequence>
<dbReference type="AlphaFoldDB" id="A0A1C7M1Q1"/>
<feature type="signal peptide" evidence="6">
    <location>
        <begin position="1"/>
        <end position="19"/>
    </location>
</feature>
<evidence type="ECO:0008006" key="9">
    <source>
        <dbReference type="Google" id="ProtNLM"/>
    </source>
</evidence>
<evidence type="ECO:0000256" key="2">
    <source>
        <dbReference type="ARBA" id="ARBA00005679"/>
    </source>
</evidence>
<reference evidence="7 8" key="1">
    <citation type="submission" date="2016-03" db="EMBL/GenBank/DDBJ databases">
        <title>Whole genome sequencing of Grifola frondosa 9006-11.</title>
        <authorList>
            <person name="Min B."/>
            <person name="Park H."/>
            <person name="Kim J.-G."/>
            <person name="Cho H."/>
            <person name="Oh Y.-L."/>
            <person name="Kong W.-S."/>
            <person name="Choi I.-G."/>
        </authorList>
    </citation>
    <scope>NUCLEOTIDE SEQUENCE [LARGE SCALE GENOMIC DNA]</scope>
    <source>
        <strain evidence="7 8">9006-11</strain>
    </source>
</reference>
<dbReference type="PANTHER" id="PTHR13234">
    <property type="entry name" value="GAMMA-INTERFERON INDUCIBLE LYSOSOMAL THIOL REDUCTASE GILT"/>
    <property type="match status" value="1"/>
</dbReference>
<keyword evidence="4 6" id="KW-0732">Signal</keyword>
<keyword evidence="8" id="KW-1185">Reference proteome</keyword>
<dbReference type="EMBL" id="LUGG01000014">
    <property type="protein sequence ID" value="OBZ70377.1"/>
    <property type="molecule type" value="Genomic_DNA"/>
</dbReference>
<evidence type="ECO:0000256" key="3">
    <source>
        <dbReference type="ARBA" id="ARBA00022525"/>
    </source>
</evidence>
<evidence type="ECO:0000256" key="4">
    <source>
        <dbReference type="ARBA" id="ARBA00022729"/>
    </source>
</evidence>
<evidence type="ECO:0000256" key="6">
    <source>
        <dbReference type="SAM" id="SignalP"/>
    </source>
</evidence>
<keyword evidence="5" id="KW-0325">Glycoprotein</keyword>
<comment type="subcellular location">
    <subcellularLocation>
        <location evidence="1">Secreted</location>
    </subcellularLocation>
</comment>
<dbReference type="InterPro" id="IPR004911">
    <property type="entry name" value="Interferon-induced_GILT"/>
</dbReference>
<evidence type="ECO:0000256" key="5">
    <source>
        <dbReference type="ARBA" id="ARBA00023180"/>
    </source>
</evidence>
<proteinExistence type="inferred from homology"/>
<keyword evidence="3" id="KW-0964">Secreted</keyword>
<dbReference type="Pfam" id="PF03227">
    <property type="entry name" value="GILT"/>
    <property type="match status" value="1"/>
</dbReference>
<evidence type="ECO:0000256" key="1">
    <source>
        <dbReference type="ARBA" id="ARBA00004613"/>
    </source>
</evidence>
<protein>
    <recommendedName>
        <fullName evidence="9">Gamma-interferon-inducible lysosomal thiol reductase</fullName>
    </recommendedName>
</protein>
<feature type="chain" id="PRO_5008888895" description="Gamma-interferon-inducible lysosomal thiol reductase" evidence="6">
    <location>
        <begin position="20"/>
        <end position="208"/>
    </location>
</feature>
<dbReference type="GO" id="GO:0016671">
    <property type="term" value="F:oxidoreductase activity, acting on a sulfur group of donors, disulfide as acceptor"/>
    <property type="evidence" value="ECO:0007669"/>
    <property type="project" value="InterPro"/>
</dbReference>
<dbReference type="GO" id="GO:0005576">
    <property type="term" value="C:extracellular region"/>
    <property type="evidence" value="ECO:0007669"/>
    <property type="project" value="UniProtKB-SubCell"/>
</dbReference>
<dbReference type="PANTHER" id="PTHR13234:SF8">
    <property type="entry name" value="GAMMA-INTERFERON-INDUCIBLE LYSOSOMAL THIOL REDUCTASE"/>
    <property type="match status" value="1"/>
</dbReference>
<accession>A0A1C7M1Q1</accession>